<keyword evidence="3" id="KW-0808">Transferase</keyword>
<keyword evidence="1" id="KW-0812">Transmembrane</keyword>
<dbReference type="PANTHER" id="PTHR36927:SF3">
    <property type="entry name" value="GLUCANS BIOSYNTHESIS PROTEIN C"/>
    <property type="match status" value="1"/>
</dbReference>
<gene>
    <name evidence="3" type="ORF">DXX94_09040</name>
</gene>
<proteinExistence type="predicted"/>
<feature type="transmembrane region" description="Helical" evidence="1">
    <location>
        <begin position="263"/>
        <end position="284"/>
    </location>
</feature>
<reference evidence="4" key="1">
    <citation type="submission" date="2018-08" db="EMBL/GenBank/DDBJ databases">
        <title>Thalassotalea euphylliae genome.</title>
        <authorList>
            <person name="Summers S."/>
            <person name="Rice S.A."/>
            <person name="Freckelton M.L."/>
            <person name="Nedved B.T."/>
            <person name="Hadfield M.G."/>
        </authorList>
    </citation>
    <scope>NUCLEOTIDE SEQUENCE [LARGE SCALE GENOMIC DNA]</scope>
    <source>
        <strain evidence="4">H3</strain>
    </source>
</reference>
<dbReference type="GO" id="GO:0016747">
    <property type="term" value="F:acyltransferase activity, transferring groups other than amino-acyl groups"/>
    <property type="evidence" value="ECO:0007669"/>
    <property type="project" value="InterPro"/>
</dbReference>
<feature type="transmembrane region" description="Helical" evidence="1">
    <location>
        <begin position="76"/>
        <end position="94"/>
    </location>
</feature>
<comment type="caution">
    <text evidence="3">The sequence shown here is derived from an EMBL/GenBank/DDBJ whole genome shotgun (WGS) entry which is preliminary data.</text>
</comment>
<evidence type="ECO:0000313" key="3">
    <source>
        <dbReference type="EMBL" id="REL30853.1"/>
    </source>
</evidence>
<accession>A0A3E0U2R3</accession>
<feature type="transmembrane region" description="Helical" evidence="1">
    <location>
        <begin position="235"/>
        <end position="251"/>
    </location>
</feature>
<dbReference type="InterPro" id="IPR050623">
    <property type="entry name" value="Glucan_succinyl_AcylTrfase"/>
</dbReference>
<dbReference type="EMBL" id="QUOT01000001">
    <property type="protein sequence ID" value="REL30853.1"/>
    <property type="molecule type" value="Genomic_DNA"/>
</dbReference>
<keyword evidence="1" id="KW-1133">Transmembrane helix</keyword>
<keyword evidence="1" id="KW-0472">Membrane</keyword>
<keyword evidence="4" id="KW-1185">Reference proteome</keyword>
<evidence type="ECO:0000313" key="4">
    <source>
        <dbReference type="Proteomes" id="UP000256899"/>
    </source>
</evidence>
<dbReference type="Pfam" id="PF01757">
    <property type="entry name" value="Acyl_transf_3"/>
    <property type="match status" value="1"/>
</dbReference>
<feature type="transmembrane region" description="Helical" evidence="1">
    <location>
        <begin position="34"/>
        <end position="56"/>
    </location>
</feature>
<protein>
    <submittedName>
        <fullName evidence="3">Acyltransferase</fullName>
    </submittedName>
</protein>
<dbReference type="InterPro" id="IPR002656">
    <property type="entry name" value="Acyl_transf_3_dom"/>
</dbReference>
<organism evidence="3 4">
    <name type="scientific">Thalassotalea euphylliae</name>
    <dbReference type="NCBI Taxonomy" id="1655234"/>
    <lineage>
        <taxon>Bacteria</taxon>
        <taxon>Pseudomonadati</taxon>
        <taxon>Pseudomonadota</taxon>
        <taxon>Gammaproteobacteria</taxon>
        <taxon>Alteromonadales</taxon>
        <taxon>Colwelliaceae</taxon>
        <taxon>Thalassotalea</taxon>
    </lineage>
</organism>
<feature type="transmembrane region" description="Helical" evidence="1">
    <location>
        <begin position="342"/>
        <end position="362"/>
    </location>
</feature>
<dbReference type="AlphaFoldDB" id="A0A3E0U2R3"/>
<feature type="transmembrane region" description="Helical" evidence="1">
    <location>
        <begin position="368"/>
        <end position="390"/>
    </location>
</feature>
<dbReference type="PANTHER" id="PTHR36927">
    <property type="entry name" value="BLR4337 PROTEIN"/>
    <property type="match status" value="1"/>
</dbReference>
<feature type="transmembrane region" description="Helical" evidence="1">
    <location>
        <begin position="206"/>
        <end position="229"/>
    </location>
</feature>
<feature type="transmembrane region" description="Helical" evidence="1">
    <location>
        <begin position="106"/>
        <end position="127"/>
    </location>
</feature>
<name>A0A3E0U2R3_9GAMM</name>
<keyword evidence="3" id="KW-0012">Acyltransferase</keyword>
<dbReference type="RefSeq" id="WP_116015313.1">
    <property type="nucleotide sequence ID" value="NZ_QUOT01000001.1"/>
</dbReference>
<feature type="transmembrane region" description="Helical" evidence="1">
    <location>
        <begin position="180"/>
        <end position="199"/>
    </location>
</feature>
<evidence type="ECO:0000259" key="2">
    <source>
        <dbReference type="Pfam" id="PF01757"/>
    </source>
</evidence>
<evidence type="ECO:0000256" key="1">
    <source>
        <dbReference type="SAM" id="Phobius"/>
    </source>
</evidence>
<sequence length="432" mass="49761">MQRLIYRISQHLVFTPPDSRTCPPRRTDLDWLRIMLFGLLISHHIGMFYVDAWGWHAKSQYSVVWLDKLLLLVEPWRMPAIWLISGVAIRFVLAKVSPVRFVMLRTYHLLLPLLFGVLVIVPPQLYIEMTAKGEIALNYWQFLQAFFSDAVTGKEGTFSNYPHGIWPHIDVNHLWYLRSLWYYSLALVCMLPILNSSWLESMRRRLVLGNGAIAVGILAMPVIAIEFLWAEAPSRYPIGLLFLLYGYMLGWQPQAWQKIADHVKHFCVAYGLCWLALVIFYQYVWLDARAESIIPTWVQLVGNLLYGSCRLLGVLMMLGFAQTVFTSKRCQNSRWLTYGVDAVYPFYILHQTIILVAGFYLTQLNLGIAVESSLLVLVTITGCFVGYELVKRVDILRPCFGLKMQGQYSMVSQKVGYTCSACLLLPLIWRLI</sequence>
<dbReference type="Proteomes" id="UP000256899">
    <property type="component" value="Unassembled WGS sequence"/>
</dbReference>
<feature type="domain" description="Acyltransferase 3" evidence="2">
    <location>
        <begin position="28"/>
        <end position="387"/>
    </location>
</feature>
<feature type="transmembrane region" description="Helical" evidence="1">
    <location>
        <begin position="304"/>
        <end position="321"/>
    </location>
</feature>